<evidence type="ECO:0000259" key="2">
    <source>
        <dbReference type="Pfam" id="PF24803"/>
    </source>
</evidence>
<organism evidence="3 4">
    <name type="scientific">Gibberella nygamai</name>
    <name type="common">Bean root rot disease fungus</name>
    <name type="synonym">Fusarium nygamai</name>
    <dbReference type="NCBI Taxonomy" id="42673"/>
    <lineage>
        <taxon>Eukaryota</taxon>
        <taxon>Fungi</taxon>
        <taxon>Dikarya</taxon>
        <taxon>Ascomycota</taxon>
        <taxon>Pezizomycotina</taxon>
        <taxon>Sordariomycetes</taxon>
        <taxon>Hypocreomycetidae</taxon>
        <taxon>Hypocreales</taxon>
        <taxon>Nectriaceae</taxon>
        <taxon>Fusarium</taxon>
        <taxon>Fusarium fujikuroi species complex</taxon>
    </lineage>
</organism>
<keyword evidence="4" id="KW-1185">Reference proteome</keyword>
<sequence>MSEPVINLPFVYRAVLLYFEPAGAVVGALLLHFRPAIFLNGMAPVAKYAPNNQIIYDQLAATYILFAFNEAIILRTTNDMRMWRAILIGILVCDAIHLYASWAALGGTVFWDPRAWRLEDWVNLGCLWGQAAVRLAFMARVGLKQAVTTKLS</sequence>
<evidence type="ECO:0000313" key="3">
    <source>
        <dbReference type="EMBL" id="PNP55220.1"/>
    </source>
</evidence>
<keyword evidence="1" id="KW-0812">Transmembrane</keyword>
<proteinExistence type="predicted"/>
<dbReference type="EMBL" id="MTQA01000597">
    <property type="protein sequence ID" value="PNP55220.1"/>
    <property type="molecule type" value="Genomic_DNA"/>
</dbReference>
<feature type="transmembrane region" description="Helical" evidence="1">
    <location>
        <begin position="86"/>
        <end position="109"/>
    </location>
</feature>
<dbReference type="InterPro" id="IPR056121">
    <property type="entry name" value="DUF7704"/>
</dbReference>
<evidence type="ECO:0000256" key="1">
    <source>
        <dbReference type="SAM" id="Phobius"/>
    </source>
</evidence>
<comment type="caution">
    <text evidence="3">The sequence shown here is derived from an EMBL/GenBank/DDBJ whole genome shotgun (WGS) entry which is preliminary data.</text>
</comment>
<dbReference type="OrthoDB" id="3587182at2759"/>
<dbReference type="Proteomes" id="UP000236664">
    <property type="component" value="Unassembled WGS sequence"/>
</dbReference>
<protein>
    <recommendedName>
        <fullName evidence="2">DUF7704 domain-containing protein</fullName>
    </recommendedName>
</protein>
<evidence type="ECO:0000313" key="4">
    <source>
        <dbReference type="Proteomes" id="UP000236664"/>
    </source>
</evidence>
<dbReference type="PANTHER" id="PTHR37019:SF1">
    <property type="entry name" value="EXPERA DOMAIN-CONTAINING PROTEIN"/>
    <property type="match status" value="1"/>
</dbReference>
<feature type="domain" description="DUF7704" evidence="2">
    <location>
        <begin position="7"/>
        <end position="141"/>
    </location>
</feature>
<keyword evidence="1" id="KW-1133">Transmembrane helix</keyword>
<feature type="transmembrane region" description="Helical" evidence="1">
    <location>
        <begin position="12"/>
        <end position="33"/>
    </location>
</feature>
<dbReference type="PANTHER" id="PTHR37019">
    <property type="entry name" value="CHROMOSOME 1, WHOLE GENOME SHOTGUN SEQUENCE"/>
    <property type="match status" value="1"/>
</dbReference>
<gene>
    <name evidence="3" type="ORF">FNYG_15523</name>
</gene>
<reference evidence="3 4" key="1">
    <citation type="submission" date="2017-06" db="EMBL/GenBank/DDBJ databases">
        <title>Genome of Fusarium nygamai isolate CS10214.</title>
        <authorList>
            <person name="Gardiner D.M."/>
            <person name="Obanor F."/>
            <person name="Kazan K."/>
        </authorList>
    </citation>
    <scope>NUCLEOTIDE SEQUENCE [LARGE SCALE GENOMIC DNA]</scope>
    <source>
        <strain evidence="3 4">CS10214</strain>
    </source>
</reference>
<feature type="transmembrane region" description="Helical" evidence="1">
    <location>
        <begin position="121"/>
        <end position="143"/>
    </location>
</feature>
<name>A0A2K0UBQ5_GIBNY</name>
<dbReference type="Pfam" id="PF24803">
    <property type="entry name" value="DUF7704"/>
    <property type="match status" value="1"/>
</dbReference>
<accession>A0A2K0UBQ5</accession>
<keyword evidence="1" id="KW-0472">Membrane</keyword>
<dbReference type="AlphaFoldDB" id="A0A2K0UBQ5"/>